<protein>
    <submittedName>
        <fullName evidence="2">DUF1566 domain-containing protein</fullName>
    </submittedName>
</protein>
<evidence type="ECO:0000313" key="3">
    <source>
        <dbReference type="Proteomes" id="UP000297693"/>
    </source>
</evidence>
<organism evidence="2 3">
    <name type="scientific">Leptospira ognonensis</name>
    <dbReference type="NCBI Taxonomy" id="2484945"/>
    <lineage>
        <taxon>Bacteria</taxon>
        <taxon>Pseudomonadati</taxon>
        <taxon>Spirochaetota</taxon>
        <taxon>Spirochaetia</taxon>
        <taxon>Leptospirales</taxon>
        <taxon>Leptospiraceae</taxon>
        <taxon>Leptospira</taxon>
    </lineage>
</organism>
<dbReference type="InterPro" id="IPR013783">
    <property type="entry name" value="Ig-like_fold"/>
</dbReference>
<gene>
    <name evidence="2" type="ORF">EHQ58_16145</name>
</gene>
<dbReference type="OrthoDB" id="338808at2"/>
<name>A0A4R9JXC8_9LEPT</name>
<comment type="caution">
    <text evidence="2">The sequence shown here is derived from an EMBL/GenBank/DDBJ whole genome shotgun (WGS) entry which is preliminary data.</text>
</comment>
<dbReference type="InterPro" id="IPR015919">
    <property type="entry name" value="Cadherin-like_sf"/>
</dbReference>
<dbReference type="Proteomes" id="UP000297693">
    <property type="component" value="Unassembled WGS sequence"/>
</dbReference>
<proteinExistence type="predicted"/>
<dbReference type="Pfam" id="PF07603">
    <property type="entry name" value="Lcl_C"/>
    <property type="match status" value="1"/>
</dbReference>
<evidence type="ECO:0000259" key="1">
    <source>
        <dbReference type="Pfam" id="PF07603"/>
    </source>
</evidence>
<dbReference type="GO" id="GO:0005509">
    <property type="term" value="F:calcium ion binding"/>
    <property type="evidence" value="ECO:0007669"/>
    <property type="project" value="InterPro"/>
</dbReference>
<dbReference type="Gene3D" id="2.60.40.10">
    <property type="entry name" value="Immunoglobulins"/>
    <property type="match status" value="1"/>
</dbReference>
<evidence type="ECO:0000313" key="2">
    <source>
        <dbReference type="EMBL" id="TGL56724.1"/>
    </source>
</evidence>
<accession>A0A4R9JXC8</accession>
<dbReference type="EMBL" id="RQGD01000045">
    <property type="protein sequence ID" value="TGL56724.1"/>
    <property type="molecule type" value="Genomic_DNA"/>
</dbReference>
<feature type="domain" description="Lcl C-terminal" evidence="1">
    <location>
        <begin position="281"/>
        <end position="449"/>
    </location>
</feature>
<dbReference type="GO" id="GO:0016020">
    <property type="term" value="C:membrane"/>
    <property type="evidence" value="ECO:0007669"/>
    <property type="project" value="InterPro"/>
</dbReference>
<dbReference type="InterPro" id="IPR011460">
    <property type="entry name" value="Lcl_C"/>
</dbReference>
<dbReference type="Pfam" id="PF05345">
    <property type="entry name" value="He_PIG"/>
    <property type="match status" value="1"/>
</dbReference>
<sequence length="452" mass="46848">MLMNPAIASARLLGFATRRGLALPLSLFLVYSCAPLNLENSNDPGSRTNLYLQAINCILKNPYCSAGRAGGSGTNAEIAPTFRYAGSPYTFTLNLPISTITPDVTGTITTCSSNPSLPSGLVLGNENCVISGTPTVNQSPTSYEIKASNAIGNSKETINITVSQTTYTIGGTLTGLTAPGLVLQNNSGDDLAVSSGASTFTFSSSIASGANYSVTVQTQPPGLYCSITNGNGTANANITSIALACVFAITRNWGTFVDNNDGTVKLMGNAGTFGGQVYTAETLTWMKCIHGQVWNSGTNDCTGTGSGPTYGAITTPYCSIADESCNDVGTKLLNGTGTSGAWSACESLNTANAGAGTNGKTNWRVPTKNEFKLLIACTNTTVISNDLGTCPGGSPNPAINSFFPNTISSTYWSALTYVGNTNLAWYVQFTTGAQVSYNTKSNGLYVRCVSGQ</sequence>
<dbReference type="AlphaFoldDB" id="A0A4R9JXC8"/>
<reference evidence="2" key="1">
    <citation type="journal article" date="2019" name="PLoS Negl. Trop. Dis.">
        <title>Revisiting the worldwide diversity of Leptospira species in the environment.</title>
        <authorList>
            <person name="Vincent A.T."/>
            <person name="Schiettekatte O."/>
            <person name="Bourhy P."/>
            <person name="Veyrier F.J."/>
            <person name="Picardeau M."/>
        </authorList>
    </citation>
    <scope>NUCLEOTIDE SEQUENCE [LARGE SCALE GENOMIC DNA]</scope>
    <source>
        <strain evidence="2">201702476</strain>
    </source>
</reference>
<dbReference type="SUPFAM" id="SSF49313">
    <property type="entry name" value="Cadherin-like"/>
    <property type="match status" value="1"/>
</dbReference>
<keyword evidence="3" id="KW-1185">Reference proteome</keyword>